<evidence type="ECO:0000256" key="1">
    <source>
        <dbReference type="SAM" id="Phobius"/>
    </source>
</evidence>
<feature type="transmembrane region" description="Helical" evidence="1">
    <location>
        <begin position="193"/>
        <end position="213"/>
    </location>
</feature>
<dbReference type="InterPro" id="IPR003425">
    <property type="entry name" value="CCB3/YggT"/>
</dbReference>
<feature type="transmembrane region" description="Helical" evidence="1">
    <location>
        <begin position="220"/>
        <end position="237"/>
    </location>
</feature>
<evidence type="ECO:0008006" key="4">
    <source>
        <dbReference type="Google" id="ProtNLM"/>
    </source>
</evidence>
<keyword evidence="1" id="KW-1133">Transmembrane helix</keyword>
<dbReference type="GO" id="GO:0016020">
    <property type="term" value="C:membrane"/>
    <property type="evidence" value="ECO:0007669"/>
    <property type="project" value="InterPro"/>
</dbReference>
<sequence>MMALPRVGLRRGIGQGAGLRGQAARWYMAHANFLCPGGRWRTEGSKSLFKVLARAGKKWLGMGCKAQNAAIAGAMARFCNAAGRPNPLSCQPCRGFEQALRSRAMLLLTIFSFVLYSIACTIAGACLLRVLLQAQRISFSNPLGQLLLALTDWLVRPARHVLRPQGRWDWLTLLLAYAVLLAHWLLIWLLQQLLWAGNLPLNLIALAPLQALFSLLRLGLYLALGILLLYVALSWLLPGHWLHSLSERLCAPWLAPLRRLLPTAGGIDFSPMVLGLLLSIGLLVLKWLELSAIAQAVFGQPLLGSVVPFG</sequence>
<proteinExistence type="predicted"/>
<protein>
    <recommendedName>
        <fullName evidence="4">YggT family protein</fullName>
    </recommendedName>
</protein>
<dbReference type="AlphaFoldDB" id="A0A2A2AZ44"/>
<dbReference type="Proteomes" id="UP000218439">
    <property type="component" value="Unassembled WGS sequence"/>
</dbReference>
<name>A0A2A2AZ44_9BURK</name>
<dbReference type="EMBL" id="NSJE01000008">
    <property type="protein sequence ID" value="PAT42922.1"/>
    <property type="molecule type" value="Genomic_DNA"/>
</dbReference>
<organism evidence="2 3">
    <name type="scientific">Vandammella animalimorsus</name>
    <dbReference type="NCBI Taxonomy" id="2029117"/>
    <lineage>
        <taxon>Bacteria</taxon>
        <taxon>Pseudomonadati</taxon>
        <taxon>Pseudomonadota</taxon>
        <taxon>Betaproteobacteria</taxon>
        <taxon>Burkholderiales</taxon>
        <taxon>Comamonadaceae</taxon>
        <taxon>Vandammella</taxon>
    </lineage>
</organism>
<dbReference type="Pfam" id="PF02325">
    <property type="entry name" value="CCB3_YggT"/>
    <property type="match status" value="2"/>
</dbReference>
<keyword evidence="1" id="KW-0812">Transmembrane</keyword>
<comment type="caution">
    <text evidence="2">The sequence shown here is derived from an EMBL/GenBank/DDBJ whole genome shotgun (WGS) entry which is preliminary data.</text>
</comment>
<evidence type="ECO:0000313" key="3">
    <source>
        <dbReference type="Proteomes" id="UP000218439"/>
    </source>
</evidence>
<gene>
    <name evidence="2" type="ORF">CK621_06580</name>
</gene>
<feature type="transmembrane region" description="Helical" evidence="1">
    <location>
        <begin position="104"/>
        <end position="131"/>
    </location>
</feature>
<accession>A0A2A2AZ44</accession>
<reference evidence="2 3" key="1">
    <citation type="submission" date="2017-08" db="EMBL/GenBank/DDBJ databases">
        <title>WGS of Clinical strains of the CDC Group NO-1 linked to zoonotic infections in humans.</title>
        <authorList>
            <person name="Bernier A.-M."/>
            <person name="Bernard K."/>
        </authorList>
    </citation>
    <scope>NUCLEOTIDE SEQUENCE [LARGE SCALE GENOMIC DNA]</scope>
    <source>
        <strain evidence="2 3">NML120219</strain>
    </source>
</reference>
<keyword evidence="1" id="KW-0472">Membrane</keyword>
<evidence type="ECO:0000313" key="2">
    <source>
        <dbReference type="EMBL" id="PAT42922.1"/>
    </source>
</evidence>
<feature type="transmembrane region" description="Helical" evidence="1">
    <location>
        <begin position="167"/>
        <end position="187"/>
    </location>
</feature>
<feature type="transmembrane region" description="Helical" evidence="1">
    <location>
        <begin position="269"/>
        <end position="288"/>
    </location>
</feature>